<evidence type="ECO:0000256" key="9">
    <source>
        <dbReference type="ARBA" id="ARBA00023146"/>
    </source>
</evidence>
<dbReference type="InterPro" id="IPR003340">
    <property type="entry name" value="B3_DNA-bd"/>
</dbReference>
<evidence type="ECO:0000259" key="15">
    <source>
        <dbReference type="PROSITE" id="PS50863"/>
    </source>
</evidence>
<gene>
    <name evidence="16" type="ORF">CSSPJE1EN1_LOCUS29070</name>
</gene>
<evidence type="ECO:0000256" key="6">
    <source>
        <dbReference type="ARBA" id="ARBA00022917"/>
    </source>
</evidence>
<sequence>MFTKGESAVLNRQSGQWPNAATDPVIPGSGDTRETNTVMEPRDTRENPLGPETRRALGMRVRVWRPMEEEKQLCPSRCLRNCCSCSVAAPSASHMSTSTQNAVSHYSCKAHRKRKRSSIANTTATETNYHTDSSSVYTRSSSYDHSCWSRIVTNPLQLEKRYLAGYNVYHSRSSMSRTSSTAAAATRAARKHRMAYQRQQLISRSCAAGKQPAAAASNSSSSSDYAMQQQPTASAATGLAAPVAKKLLQQPVSSTANKQQYSRNQFFINSRQKQQGPSTGTLVLLLHKLLQPSDVSSLGRIVLPKKEAESCLPYLAVKEGMSLAMEDFDTGKTWKVRYRYWPNNRSRMYLIENTGVFVRSHQLEEGDLLILYRNVECNKIVLYLDVINTITGGGWSSRSSRRSAKAAQKAEAAKAPTPPSKKSEQKAKKAAAAASNETDAVNPFTPPGEKKLLAPEMAKSYNPKAIEASFHLLALVHEQVVPPPNVTGALHIGHALTGAIEDMLVRWRRMSGYNTLWVPGVDHAGIATQVVVEKKIMEGNKTRHDLGREQFVAEVYKWKEQSGGTICNQFCRTGMSLDWSRECFTMDAKLSKAVTEAFIRLHRDGFIYRLNMPLWF</sequence>
<keyword evidence="7" id="KW-0805">Transcription regulation</keyword>
<evidence type="ECO:0000256" key="5">
    <source>
        <dbReference type="ARBA" id="ARBA00022840"/>
    </source>
</evidence>
<dbReference type="PROSITE" id="PS50863">
    <property type="entry name" value="B3"/>
    <property type="match status" value="1"/>
</dbReference>
<dbReference type="Gene3D" id="2.40.330.10">
    <property type="entry name" value="DNA-binding pseudobarrel domain"/>
    <property type="match status" value="1"/>
</dbReference>
<evidence type="ECO:0000256" key="11">
    <source>
        <dbReference type="ARBA" id="ARBA00023242"/>
    </source>
</evidence>
<dbReference type="SUPFAM" id="SSF101936">
    <property type="entry name" value="DNA-binding pseudobarrel domain"/>
    <property type="match status" value="1"/>
</dbReference>
<dbReference type="Gene3D" id="3.40.50.620">
    <property type="entry name" value="HUPs"/>
    <property type="match status" value="1"/>
</dbReference>
<name>A0ABP0VJK4_9BRYO</name>
<dbReference type="PROSITE" id="PS00178">
    <property type="entry name" value="AA_TRNA_LIGASE_I"/>
    <property type="match status" value="1"/>
</dbReference>
<keyword evidence="6 13" id="KW-0648">Protein biosynthesis</keyword>
<dbReference type="PANTHER" id="PTHR11946">
    <property type="entry name" value="VALYL-TRNA SYNTHETASES"/>
    <property type="match status" value="1"/>
</dbReference>
<evidence type="ECO:0000256" key="7">
    <source>
        <dbReference type="ARBA" id="ARBA00023015"/>
    </source>
</evidence>
<feature type="region of interest" description="Disordered" evidence="14">
    <location>
        <begin position="175"/>
        <end position="196"/>
    </location>
</feature>
<dbReference type="CDD" id="cd10017">
    <property type="entry name" value="B3_DNA"/>
    <property type="match status" value="1"/>
</dbReference>
<evidence type="ECO:0000256" key="10">
    <source>
        <dbReference type="ARBA" id="ARBA00023163"/>
    </source>
</evidence>
<dbReference type="InterPro" id="IPR014729">
    <property type="entry name" value="Rossmann-like_a/b/a_fold"/>
</dbReference>
<dbReference type="SMART" id="SM01019">
    <property type="entry name" value="B3"/>
    <property type="match status" value="1"/>
</dbReference>
<keyword evidence="5 13" id="KW-0067">ATP-binding</keyword>
<keyword evidence="8" id="KW-0238">DNA-binding</keyword>
<comment type="caution">
    <text evidence="16">The sequence shown here is derived from an EMBL/GenBank/DDBJ whole genome shotgun (WGS) entry which is preliminary data.</text>
</comment>
<dbReference type="InterPro" id="IPR002300">
    <property type="entry name" value="aa-tRNA-synth_Ia"/>
</dbReference>
<reference evidence="16" key="1">
    <citation type="submission" date="2024-02" db="EMBL/GenBank/DDBJ databases">
        <authorList>
            <consortium name="ELIXIR-Norway"/>
            <consortium name="Elixir Norway"/>
        </authorList>
    </citation>
    <scope>NUCLEOTIDE SEQUENCE</scope>
</reference>
<feature type="domain" description="TF-B3" evidence="15">
    <location>
        <begin position="286"/>
        <end position="388"/>
    </location>
</feature>
<evidence type="ECO:0000256" key="12">
    <source>
        <dbReference type="ARBA" id="ARBA00029936"/>
    </source>
</evidence>
<proteinExistence type="inferred from homology"/>
<keyword evidence="11" id="KW-0539">Nucleus</keyword>
<feature type="region of interest" description="Disordered" evidence="14">
    <location>
        <begin position="394"/>
        <end position="449"/>
    </location>
</feature>
<keyword evidence="9 13" id="KW-0030">Aminoacyl-tRNA synthetase</keyword>
<dbReference type="EMBL" id="CAXAQS010000931">
    <property type="protein sequence ID" value="CAK9253692.1"/>
    <property type="molecule type" value="Genomic_DNA"/>
</dbReference>
<evidence type="ECO:0000256" key="14">
    <source>
        <dbReference type="SAM" id="MobiDB-lite"/>
    </source>
</evidence>
<evidence type="ECO:0000256" key="4">
    <source>
        <dbReference type="ARBA" id="ARBA00022741"/>
    </source>
</evidence>
<evidence type="ECO:0000313" key="16">
    <source>
        <dbReference type="EMBL" id="CAK9253692.1"/>
    </source>
</evidence>
<dbReference type="Pfam" id="PF00133">
    <property type="entry name" value="tRNA-synt_1"/>
    <property type="match status" value="1"/>
</dbReference>
<evidence type="ECO:0000256" key="3">
    <source>
        <dbReference type="ARBA" id="ARBA00022598"/>
    </source>
</evidence>
<dbReference type="InterPro" id="IPR015300">
    <property type="entry name" value="DNA-bd_pseudobarrel_sf"/>
</dbReference>
<evidence type="ECO:0000256" key="1">
    <source>
        <dbReference type="ARBA" id="ARBA00005594"/>
    </source>
</evidence>
<keyword evidence="17" id="KW-1185">Reference proteome</keyword>
<comment type="similarity">
    <text evidence="1 13">Belongs to the class-I aminoacyl-tRNA synthetase family.</text>
</comment>
<evidence type="ECO:0000256" key="13">
    <source>
        <dbReference type="RuleBase" id="RU363035"/>
    </source>
</evidence>
<keyword evidence="10" id="KW-0804">Transcription</keyword>
<evidence type="ECO:0000256" key="2">
    <source>
        <dbReference type="ARBA" id="ARBA00013169"/>
    </source>
</evidence>
<dbReference type="InterPro" id="IPR002303">
    <property type="entry name" value="Valyl-tRNA_ligase"/>
</dbReference>
<feature type="compositionally biased region" description="Polar residues" evidence="14">
    <location>
        <begin position="10"/>
        <end position="19"/>
    </location>
</feature>
<dbReference type="InterPro" id="IPR001412">
    <property type="entry name" value="aa-tRNA-synth_I_CS"/>
</dbReference>
<keyword evidence="3 13" id="KW-0436">Ligase</keyword>
<evidence type="ECO:0000313" key="17">
    <source>
        <dbReference type="Proteomes" id="UP001497444"/>
    </source>
</evidence>
<feature type="compositionally biased region" description="Low complexity" evidence="14">
    <location>
        <begin position="405"/>
        <end position="415"/>
    </location>
</feature>
<protein>
    <recommendedName>
        <fullName evidence="2">valine--tRNA ligase</fullName>
        <ecNumber evidence="2">6.1.1.9</ecNumber>
    </recommendedName>
    <alternativeName>
        <fullName evidence="12">Valyl-tRNA synthetase</fullName>
    </alternativeName>
</protein>
<dbReference type="Proteomes" id="UP001497444">
    <property type="component" value="Unassembled WGS sequence"/>
</dbReference>
<feature type="region of interest" description="Disordered" evidence="14">
    <location>
        <begin position="1"/>
        <end position="51"/>
    </location>
</feature>
<organism evidence="16 17">
    <name type="scientific">Sphagnum jensenii</name>
    <dbReference type="NCBI Taxonomy" id="128206"/>
    <lineage>
        <taxon>Eukaryota</taxon>
        <taxon>Viridiplantae</taxon>
        <taxon>Streptophyta</taxon>
        <taxon>Embryophyta</taxon>
        <taxon>Bryophyta</taxon>
        <taxon>Sphagnophytina</taxon>
        <taxon>Sphagnopsida</taxon>
        <taxon>Sphagnales</taxon>
        <taxon>Sphagnaceae</taxon>
        <taxon>Sphagnum</taxon>
    </lineage>
</organism>
<dbReference type="EC" id="6.1.1.9" evidence="2"/>
<evidence type="ECO:0000256" key="8">
    <source>
        <dbReference type="ARBA" id="ARBA00023125"/>
    </source>
</evidence>
<feature type="compositionally biased region" description="Low complexity" evidence="14">
    <location>
        <begin position="175"/>
        <end position="187"/>
    </location>
</feature>
<dbReference type="PANTHER" id="PTHR11946:SF109">
    <property type="entry name" value="VALINE--TRNA LIGASE"/>
    <property type="match status" value="1"/>
</dbReference>
<dbReference type="Pfam" id="PF02362">
    <property type="entry name" value="B3"/>
    <property type="match status" value="1"/>
</dbReference>
<keyword evidence="4 13" id="KW-0547">Nucleotide-binding</keyword>
<dbReference type="SUPFAM" id="SSF52374">
    <property type="entry name" value="Nucleotidylyl transferase"/>
    <property type="match status" value="1"/>
</dbReference>
<accession>A0ABP0VJK4</accession>